<dbReference type="GO" id="GO:0019957">
    <property type="term" value="F:C-C chemokine binding"/>
    <property type="evidence" value="ECO:0007669"/>
    <property type="project" value="TreeGrafter"/>
</dbReference>
<keyword evidence="6" id="KW-0675">Receptor</keyword>
<feature type="compositionally biased region" description="Basic and acidic residues" evidence="8">
    <location>
        <begin position="383"/>
        <end position="393"/>
    </location>
</feature>
<dbReference type="GO" id="GO:0060326">
    <property type="term" value="P:cell chemotaxis"/>
    <property type="evidence" value="ECO:0007669"/>
    <property type="project" value="TreeGrafter"/>
</dbReference>
<organism evidence="11 12">
    <name type="scientific">Engystomops pustulosus</name>
    <name type="common">Tungara frog</name>
    <name type="synonym">Physalaemus pustulosus</name>
    <dbReference type="NCBI Taxonomy" id="76066"/>
    <lineage>
        <taxon>Eukaryota</taxon>
        <taxon>Metazoa</taxon>
        <taxon>Chordata</taxon>
        <taxon>Craniata</taxon>
        <taxon>Vertebrata</taxon>
        <taxon>Euteleostomi</taxon>
        <taxon>Amphibia</taxon>
        <taxon>Batrachia</taxon>
        <taxon>Anura</taxon>
        <taxon>Neobatrachia</taxon>
        <taxon>Hyloidea</taxon>
        <taxon>Leptodactylidae</taxon>
        <taxon>Leiuperinae</taxon>
        <taxon>Engystomops</taxon>
    </lineage>
</organism>
<gene>
    <name evidence="11" type="ORF">GDO81_025567</name>
</gene>
<evidence type="ECO:0000256" key="1">
    <source>
        <dbReference type="ARBA" id="ARBA00004370"/>
    </source>
</evidence>
<evidence type="ECO:0000313" key="11">
    <source>
        <dbReference type="EMBL" id="KAG8548402.1"/>
    </source>
</evidence>
<dbReference type="GO" id="GO:0009897">
    <property type="term" value="C:external side of plasma membrane"/>
    <property type="evidence" value="ECO:0007669"/>
    <property type="project" value="TreeGrafter"/>
</dbReference>
<dbReference type="GO" id="GO:0006955">
    <property type="term" value="P:immune response"/>
    <property type="evidence" value="ECO:0007669"/>
    <property type="project" value="TreeGrafter"/>
</dbReference>
<dbReference type="PANTHER" id="PTHR10489:SF935">
    <property type="entry name" value="RELAXIN FAMILY PEPTIDE RECEPTOR 3.3A1-RELATED"/>
    <property type="match status" value="1"/>
</dbReference>
<dbReference type="InterPro" id="IPR000276">
    <property type="entry name" value="GPCR_Rhodpsn"/>
</dbReference>
<dbReference type="GO" id="GO:0007204">
    <property type="term" value="P:positive regulation of cytosolic calcium ion concentration"/>
    <property type="evidence" value="ECO:0007669"/>
    <property type="project" value="TreeGrafter"/>
</dbReference>
<evidence type="ECO:0000256" key="7">
    <source>
        <dbReference type="ARBA" id="ARBA00023224"/>
    </source>
</evidence>
<feature type="transmembrane region" description="Helical" evidence="9">
    <location>
        <begin position="39"/>
        <end position="62"/>
    </location>
</feature>
<keyword evidence="12" id="KW-1185">Reference proteome</keyword>
<keyword evidence="5 9" id="KW-0472">Membrane</keyword>
<feature type="transmembrane region" description="Helical" evidence="9">
    <location>
        <begin position="74"/>
        <end position="95"/>
    </location>
</feature>
<dbReference type="InterPro" id="IPR017452">
    <property type="entry name" value="GPCR_Rhodpsn_7TM"/>
</dbReference>
<feature type="transmembrane region" description="Helical" evidence="9">
    <location>
        <begin position="291"/>
        <end position="312"/>
    </location>
</feature>
<evidence type="ECO:0000259" key="10">
    <source>
        <dbReference type="PROSITE" id="PS50262"/>
    </source>
</evidence>
<dbReference type="Gene3D" id="1.20.1070.10">
    <property type="entry name" value="Rhodopsin 7-helix transmembrane proteins"/>
    <property type="match status" value="1"/>
</dbReference>
<proteinExistence type="predicted"/>
<dbReference type="GO" id="GO:0016493">
    <property type="term" value="F:C-C chemokine receptor activity"/>
    <property type="evidence" value="ECO:0007669"/>
    <property type="project" value="TreeGrafter"/>
</dbReference>
<dbReference type="PROSITE" id="PS50262">
    <property type="entry name" value="G_PROTEIN_RECEP_F1_2"/>
    <property type="match status" value="1"/>
</dbReference>
<feature type="transmembrane region" description="Helical" evidence="9">
    <location>
        <begin position="207"/>
        <end position="229"/>
    </location>
</feature>
<dbReference type="PRINTS" id="PR00237">
    <property type="entry name" value="GPCRRHODOPSN"/>
</dbReference>
<comment type="caution">
    <text evidence="11">The sequence shown here is derived from an EMBL/GenBank/DDBJ whole genome shotgun (WGS) entry which is preliminary data.</text>
</comment>
<evidence type="ECO:0000256" key="9">
    <source>
        <dbReference type="SAM" id="Phobius"/>
    </source>
</evidence>
<name>A0AAV6ZLX4_ENGPU</name>
<evidence type="ECO:0000256" key="4">
    <source>
        <dbReference type="ARBA" id="ARBA00023040"/>
    </source>
</evidence>
<accession>A0AAV6ZLX4</accession>
<dbReference type="GO" id="GO:0019722">
    <property type="term" value="P:calcium-mediated signaling"/>
    <property type="evidence" value="ECO:0007669"/>
    <property type="project" value="TreeGrafter"/>
</dbReference>
<sequence length="402" mass="45559">MDLNLTSHLVPVNTTEEAPGLSVDDDATIPTYGLVSFRILISTMYSLVCAVGLLGNFFVMYLIRAKRATGLTAIDIFVFCLALSDFQFAFTLPFWAVDAIMDFSWPFGHPMCKIVLTMTVLNVYNNVFLLTAMAVTRYWSVASALSLRCRVSAYIAKWISFALWLLSLVATIPTTVFASTNKVLGDELCLLKFPGNKWLATYHLQRVIIAFVIPLVVISSSYIMLLNFLRQHKVNSNNQHRQSRITNSIQLVIIVFFVCWFPNHAGIFWGILMKYEVVQWSDAYYYFHTYVYPITLCLAHSNSCLNPVIYCLMRKEFRISLKALFWEVTSMAGSYLPTGKDKQSNPDQETSIPLYRKSSYPQTTSKDYAVATMSTITLLPEVTTKDQSQHKAEPNGQETSID</sequence>
<keyword evidence="3 9" id="KW-1133">Transmembrane helix</keyword>
<feature type="region of interest" description="Disordered" evidence="8">
    <location>
        <begin position="381"/>
        <end position="402"/>
    </location>
</feature>
<dbReference type="PANTHER" id="PTHR10489">
    <property type="entry name" value="CELL ADHESION MOLECULE"/>
    <property type="match status" value="1"/>
</dbReference>
<keyword evidence="4" id="KW-0297">G-protein coupled receptor</keyword>
<dbReference type="SUPFAM" id="SSF81321">
    <property type="entry name" value="Family A G protein-coupled receptor-like"/>
    <property type="match status" value="1"/>
</dbReference>
<evidence type="ECO:0000256" key="6">
    <source>
        <dbReference type="ARBA" id="ARBA00023170"/>
    </source>
</evidence>
<reference evidence="11" key="1">
    <citation type="thesis" date="2020" institute="ProQuest LLC" country="789 East Eisenhower Parkway, Ann Arbor, MI, USA">
        <title>Comparative Genomics and Chromosome Evolution.</title>
        <authorList>
            <person name="Mudd A.B."/>
        </authorList>
    </citation>
    <scope>NUCLEOTIDE SEQUENCE</scope>
    <source>
        <strain evidence="11">237g6f4</strain>
        <tissue evidence="11">Blood</tissue>
    </source>
</reference>
<dbReference type="Proteomes" id="UP000824782">
    <property type="component" value="Unassembled WGS sequence"/>
</dbReference>
<keyword evidence="2 9" id="KW-0812">Transmembrane</keyword>
<evidence type="ECO:0000313" key="12">
    <source>
        <dbReference type="Proteomes" id="UP000824782"/>
    </source>
</evidence>
<dbReference type="InterPro" id="IPR050119">
    <property type="entry name" value="CCR1-9-like"/>
</dbReference>
<dbReference type="PRINTS" id="PR00526">
    <property type="entry name" value="FMETLEUPHER"/>
</dbReference>
<feature type="transmembrane region" description="Helical" evidence="9">
    <location>
        <begin position="249"/>
        <end position="271"/>
    </location>
</feature>
<comment type="subcellular location">
    <subcellularLocation>
        <location evidence="1">Membrane</location>
    </subcellularLocation>
</comment>
<evidence type="ECO:0000256" key="8">
    <source>
        <dbReference type="SAM" id="MobiDB-lite"/>
    </source>
</evidence>
<evidence type="ECO:0000256" key="3">
    <source>
        <dbReference type="ARBA" id="ARBA00022989"/>
    </source>
</evidence>
<dbReference type="AlphaFoldDB" id="A0AAV6ZLX4"/>
<feature type="transmembrane region" description="Helical" evidence="9">
    <location>
        <begin position="151"/>
        <end position="172"/>
    </location>
</feature>
<evidence type="ECO:0000256" key="2">
    <source>
        <dbReference type="ARBA" id="ARBA00022692"/>
    </source>
</evidence>
<evidence type="ECO:0000256" key="5">
    <source>
        <dbReference type="ARBA" id="ARBA00023136"/>
    </source>
</evidence>
<protein>
    <recommendedName>
        <fullName evidence="10">G-protein coupled receptors family 1 profile domain-containing protein</fullName>
    </recommendedName>
</protein>
<feature type="transmembrane region" description="Helical" evidence="9">
    <location>
        <begin position="115"/>
        <end position="139"/>
    </location>
</feature>
<keyword evidence="7" id="KW-0807">Transducer</keyword>
<dbReference type="EMBL" id="WNYA01000424">
    <property type="protein sequence ID" value="KAG8548402.1"/>
    <property type="molecule type" value="Genomic_DNA"/>
</dbReference>
<dbReference type="Pfam" id="PF00001">
    <property type="entry name" value="7tm_1"/>
    <property type="match status" value="1"/>
</dbReference>
<dbReference type="CDD" id="cd15925">
    <property type="entry name" value="7tmA_RNL3R2"/>
    <property type="match status" value="1"/>
</dbReference>
<feature type="domain" description="G-protein coupled receptors family 1 profile" evidence="10">
    <location>
        <begin position="55"/>
        <end position="310"/>
    </location>
</feature>
<feature type="region of interest" description="Disordered" evidence="8">
    <location>
        <begin position="337"/>
        <end position="359"/>
    </location>
</feature>